<dbReference type="InterPro" id="IPR001790">
    <property type="entry name" value="Ribosomal_uL10"/>
</dbReference>
<dbReference type="Proteomes" id="UP000484164">
    <property type="component" value="Unassembled WGS sequence"/>
</dbReference>
<keyword evidence="4 6" id="KW-0687">Ribonucleoprotein</keyword>
<dbReference type="InterPro" id="IPR047865">
    <property type="entry name" value="Ribosomal_uL10_bac_type"/>
</dbReference>
<dbReference type="InterPro" id="IPR043141">
    <property type="entry name" value="Ribosomal_uL10-like_sf"/>
</dbReference>
<comment type="function">
    <text evidence="1 6">Forms part of the ribosomal stalk, playing a central role in the interaction of the ribosome with GTP-bound translation factors.</text>
</comment>
<dbReference type="RefSeq" id="WP_151691770.1">
    <property type="nucleotide sequence ID" value="NZ_BMGX01000002.1"/>
</dbReference>
<dbReference type="NCBIfam" id="NF000955">
    <property type="entry name" value="PRK00099.1-1"/>
    <property type="match status" value="1"/>
</dbReference>
<dbReference type="GO" id="GO:0070180">
    <property type="term" value="F:large ribosomal subunit rRNA binding"/>
    <property type="evidence" value="ECO:0007669"/>
    <property type="project" value="UniProtKB-UniRule"/>
</dbReference>
<sequence>MTREEKNNAIEELVTILEGTNILYIADIAGLDAETTSNLRRAAFKNDIKLSVVKNTLLKKAMERSEKPFDGLFETLKGNSSIMIAETGNAPAKLIKEFRKKSDKPILKGAYIEEAIYVGDDQLDALSNIKSKEELIGDVIMLLQSPAKNVISALQGSAGNKVAGLVKALEERAQ</sequence>
<dbReference type="GO" id="GO:0005840">
    <property type="term" value="C:ribosome"/>
    <property type="evidence" value="ECO:0007669"/>
    <property type="project" value="UniProtKB-KW"/>
</dbReference>
<keyword evidence="6" id="KW-0699">rRNA-binding</keyword>
<evidence type="ECO:0000256" key="2">
    <source>
        <dbReference type="ARBA" id="ARBA00008889"/>
    </source>
</evidence>
<dbReference type="InterPro" id="IPR022973">
    <property type="entry name" value="Ribosomal_uL10_bac"/>
</dbReference>
<evidence type="ECO:0000313" key="7">
    <source>
        <dbReference type="EMBL" id="KAB2817199.1"/>
    </source>
</evidence>
<accession>A0A6L3ZHU8</accession>
<dbReference type="AlphaFoldDB" id="A0A6L3ZHU8"/>
<comment type="subunit">
    <text evidence="6">Part of the ribosomal stalk of the 50S ribosomal subunit. The N-terminus interacts with L11 and the large rRNA to form the base of the stalk. The C-terminus forms an elongated spine to which L12 dimers bind in a sequential fashion forming a multimeric L10(L12)X complex.</text>
</comment>
<keyword evidence="8" id="KW-1185">Reference proteome</keyword>
<dbReference type="PANTHER" id="PTHR11560">
    <property type="entry name" value="39S RIBOSOMAL PROTEIN L10, MITOCHONDRIAL"/>
    <property type="match status" value="1"/>
</dbReference>
<dbReference type="GO" id="GO:1990904">
    <property type="term" value="C:ribonucleoprotein complex"/>
    <property type="evidence" value="ECO:0007669"/>
    <property type="project" value="UniProtKB-KW"/>
</dbReference>
<reference evidence="7 8" key="1">
    <citation type="submission" date="2019-10" db="EMBL/GenBank/DDBJ databases">
        <title>Genome sequence of Phaeocystidibacter marisrubri JCM30614 (type strain).</title>
        <authorList>
            <person name="Bowman J.P."/>
        </authorList>
    </citation>
    <scope>NUCLEOTIDE SEQUENCE [LARGE SCALE GENOMIC DNA]</scope>
    <source>
        <strain evidence="7 8">JCM 30614</strain>
    </source>
</reference>
<comment type="caution">
    <text evidence="7">The sequence shown here is derived from an EMBL/GenBank/DDBJ whole genome shotgun (WGS) entry which is preliminary data.</text>
</comment>
<evidence type="ECO:0000313" key="8">
    <source>
        <dbReference type="Proteomes" id="UP000484164"/>
    </source>
</evidence>
<dbReference type="EMBL" id="WBVQ01000001">
    <property type="protein sequence ID" value="KAB2817199.1"/>
    <property type="molecule type" value="Genomic_DNA"/>
</dbReference>
<dbReference type="Pfam" id="PF00466">
    <property type="entry name" value="Ribosomal_L10"/>
    <property type="match status" value="1"/>
</dbReference>
<protein>
    <recommendedName>
        <fullName evidence="5 6">Large ribosomal subunit protein uL10</fullName>
    </recommendedName>
</protein>
<organism evidence="7 8">
    <name type="scientific">Phaeocystidibacter marisrubri</name>
    <dbReference type="NCBI Taxonomy" id="1577780"/>
    <lineage>
        <taxon>Bacteria</taxon>
        <taxon>Pseudomonadati</taxon>
        <taxon>Bacteroidota</taxon>
        <taxon>Flavobacteriia</taxon>
        <taxon>Flavobacteriales</taxon>
        <taxon>Phaeocystidibacteraceae</taxon>
        <taxon>Phaeocystidibacter</taxon>
    </lineage>
</organism>
<keyword evidence="3 6" id="KW-0689">Ribosomal protein</keyword>
<evidence type="ECO:0000256" key="6">
    <source>
        <dbReference type="HAMAP-Rule" id="MF_00362"/>
    </source>
</evidence>
<name>A0A6L3ZHU8_9FLAO</name>
<evidence type="ECO:0000256" key="1">
    <source>
        <dbReference type="ARBA" id="ARBA00002633"/>
    </source>
</evidence>
<dbReference type="GO" id="GO:0006412">
    <property type="term" value="P:translation"/>
    <property type="evidence" value="ECO:0007669"/>
    <property type="project" value="UniProtKB-UniRule"/>
</dbReference>
<dbReference type="OrthoDB" id="1523686at2"/>
<dbReference type="CDD" id="cd05797">
    <property type="entry name" value="Ribosomal_L10"/>
    <property type="match status" value="1"/>
</dbReference>
<gene>
    <name evidence="6" type="primary">rplJ</name>
    <name evidence="7" type="ORF">F8C82_02045</name>
</gene>
<dbReference type="HAMAP" id="MF_00362">
    <property type="entry name" value="Ribosomal_uL10"/>
    <property type="match status" value="1"/>
</dbReference>
<comment type="similarity">
    <text evidence="2 6">Belongs to the universal ribosomal protein uL10 family.</text>
</comment>
<dbReference type="SUPFAM" id="SSF160369">
    <property type="entry name" value="Ribosomal protein L10-like"/>
    <property type="match status" value="1"/>
</dbReference>
<evidence type="ECO:0000256" key="4">
    <source>
        <dbReference type="ARBA" id="ARBA00023274"/>
    </source>
</evidence>
<evidence type="ECO:0000256" key="5">
    <source>
        <dbReference type="ARBA" id="ARBA00035202"/>
    </source>
</evidence>
<proteinExistence type="inferred from homology"/>
<keyword evidence="6" id="KW-0694">RNA-binding</keyword>
<dbReference type="Gene3D" id="3.30.70.1730">
    <property type="match status" value="1"/>
</dbReference>
<evidence type="ECO:0000256" key="3">
    <source>
        <dbReference type="ARBA" id="ARBA00022980"/>
    </source>
</evidence>